<dbReference type="GO" id="GO:0006355">
    <property type="term" value="P:regulation of DNA-templated transcription"/>
    <property type="evidence" value="ECO:0007669"/>
    <property type="project" value="InterPro"/>
</dbReference>
<gene>
    <name evidence="3" type="ORF">SAMN00777080_1037</name>
</gene>
<organism evidence="3 4">
    <name type="scientific">Aquiflexum balticum DSM 16537</name>
    <dbReference type="NCBI Taxonomy" id="758820"/>
    <lineage>
        <taxon>Bacteria</taxon>
        <taxon>Pseudomonadati</taxon>
        <taxon>Bacteroidota</taxon>
        <taxon>Cytophagia</taxon>
        <taxon>Cytophagales</taxon>
        <taxon>Cyclobacteriaceae</taxon>
        <taxon>Aquiflexum</taxon>
    </lineage>
</organism>
<evidence type="ECO:0000313" key="3">
    <source>
        <dbReference type="EMBL" id="SMD42483.1"/>
    </source>
</evidence>
<comment type="similarity">
    <text evidence="2">Belongs to the TacA antitoxin family.</text>
</comment>
<evidence type="ECO:0000313" key="4">
    <source>
        <dbReference type="Proteomes" id="UP000192333"/>
    </source>
</evidence>
<dbReference type="PANTHER" id="PTHR35401:SF2">
    <property type="entry name" value="ABC-TYPE TRANSPORT SYSTEM"/>
    <property type="match status" value="1"/>
</dbReference>
<dbReference type="Proteomes" id="UP000192333">
    <property type="component" value="Chromosome I"/>
</dbReference>
<dbReference type="AlphaFoldDB" id="A0A1W2H0Q4"/>
<dbReference type="RefSeq" id="WP_084119283.1">
    <property type="nucleotide sequence ID" value="NZ_LT838813.1"/>
</dbReference>
<dbReference type="InterPro" id="IPR014795">
    <property type="entry name" value="TacA_1-like"/>
</dbReference>
<proteinExistence type="inferred from homology"/>
<protein>
    <submittedName>
        <fullName evidence="3">Uncharacterized conserved protein, DUF1778 family</fullName>
    </submittedName>
</protein>
<dbReference type="EMBL" id="LT838813">
    <property type="protein sequence ID" value="SMD42483.1"/>
    <property type="molecule type" value="Genomic_DNA"/>
</dbReference>
<evidence type="ECO:0000256" key="2">
    <source>
        <dbReference type="ARBA" id="ARBA00049988"/>
    </source>
</evidence>
<dbReference type="Gene3D" id="1.20.5.780">
    <property type="entry name" value="Single helix bin"/>
    <property type="match status" value="1"/>
</dbReference>
<dbReference type="STRING" id="758820.SAMN00777080_1037"/>
<keyword evidence="4" id="KW-1185">Reference proteome</keyword>
<dbReference type="OrthoDB" id="595305at2"/>
<dbReference type="SUPFAM" id="SSF47598">
    <property type="entry name" value="Ribbon-helix-helix"/>
    <property type="match status" value="1"/>
</dbReference>
<evidence type="ECO:0000256" key="1">
    <source>
        <dbReference type="ARBA" id="ARBA00022649"/>
    </source>
</evidence>
<dbReference type="InterPro" id="IPR010985">
    <property type="entry name" value="Ribbon_hlx_hlx"/>
</dbReference>
<sequence length="92" mass="10686">MESVKKSRFEMRLSDDDKLLFEKASEIKGYSSLAGFVSAVMRKEAQEIIQEHERILVSNRDKEIFFEAILSSLEPNQKLKEAASRYKELTDQ</sequence>
<dbReference type="PANTHER" id="PTHR35401">
    <property type="entry name" value="COPG FAMILY HELIX-TURN-HELIX PROTEIN-RELATED-RELATED"/>
    <property type="match status" value="1"/>
</dbReference>
<dbReference type="Pfam" id="PF08681">
    <property type="entry name" value="TacA1"/>
    <property type="match status" value="1"/>
</dbReference>
<name>A0A1W2H0Q4_9BACT</name>
<accession>A0A1W2H0Q4</accession>
<reference evidence="4" key="1">
    <citation type="submission" date="2017-04" db="EMBL/GenBank/DDBJ databases">
        <authorList>
            <person name="Varghese N."/>
            <person name="Submissions S."/>
        </authorList>
    </citation>
    <scope>NUCLEOTIDE SEQUENCE [LARGE SCALE GENOMIC DNA]</scope>
    <source>
        <strain evidence="4">DSM 16537</strain>
    </source>
</reference>
<keyword evidence="1" id="KW-1277">Toxin-antitoxin system</keyword>